<dbReference type="InterPro" id="IPR036179">
    <property type="entry name" value="Ig-like_dom_sf"/>
</dbReference>
<dbReference type="GO" id="GO:0042613">
    <property type="term" value="C:MHC class II protein complex"/>
    <property type="evidence" value="ECO:0007669"/>
    <property type="project" value="InterPro"/>
</dbReference>
<feature type="domain" description="Ig-like" evidence="5">
    <location>
        <begin position="1110"/>
        <end position="1203"/>
    </location>
</feature>
<organism evidence="6 7">
    <name type="scientific">Labeo rohita</name>
    <name type="common">Indian major carp</name>
    <name type="synonym">Cyprinus rohita</name>
    <dbReference type="NCBI Taxonomy" id="84645"/>
    <lineage>
        <taxon>Eukaryota</taxon>
        <taxon>Metazoa</taxon>
        <taxon>Chordata</taxon>
        <taxon>Craniata</taxon>
        <taxon>Vertebrata</taxon>
        <taxon>Euteleostomi</taxon>
        <taxon>Actinopterygii</taxon>
        <taxon>Neopterygii</taxon>
        <taxon>Teleostei</taxon>
        <taxon>Ostariophysi</taxon>
        <taxon>Cypriniformes</taxon>
        <taxon>Cyprinidae</taxon>
        <taxon>Labeoninae</taxon>
        <taxon>Labeonini</taxon>
        <taxon>Labeo</taxon>
    </lineage>
</organism>
<dbReference type="SUPFAM" id="SSF54452">
    <property type="entry name" value="MHC antigen-recognition domain"/>
    <property type="match status" value="6"/>
</dbReference>
<proteinExistence type="inferred from homology"/>
<dbReference type="EMBL" id="QBIY01001490">
    <property type="protein sequence ID" value="RXN39405.1"/>
    <property type="molecule type" value="Genomic_DNA"/>
</dbReference>
<dbReference type="SMART" id="SM00407">
    <property type="entry name" value="IGc1"/>
    <property type="match status" value="6"/>
</dbReference>
<dbReference type="PANTHER" id="PTHR16675">
    <property type="entry name" value="MHC CLASS I-RELATED"/>
    <property type="match status" value="1"/>
</dbReference>
<keyword evidence="7" id="KW-1185">Reference proteome</keyword>
<comment type="caution">
    <text evidence="6">The sequence shown here is derived from an EMBL/GenBank/DDBJ whole genome shotgun (WGS) entry which is preliminary data.</text>
</comment>
<evidence type="ECO:0000256" key="2">
    <source>
        <dbReference type="ARBA" id="ARBA00023180"/>
    </source>
</evidence>
<dbReference type="STRING" id="84645.A0A498P571"/>
<dbReference type="PROSITE" id="PS00290">
    <property type="entry name" value="IG_MHC"/>
    <property type="match status" value="1"/>
</dbReference>
<accession>A0A498P571</accession>
<dbReference type="Gene3D" id="2.60.40.10">
    <property type="entry name" value="Immunoglobulins"/>
    <property type="match status" value="6"/>
</dbReference>
<name>A0A498P571_LABRO</name>
<dbReference type="GO" id="GO:0019882">
    <property type="term" value="P:antigen processing and presentation"/>
    <property type="evidence" value="ECO:0007669"/>
    <property type="project" value="InterPro"/>
</dbReference>
<dbReference type="InterPro" id="IPR011162">
    <property type="entry name" value="MHC_I/II-like_Ag-recog"/>
</dbReference>
<evidence type="ECO:0000256" key="1">
    <source>
        <dbReference type="ARBA" id="ARBA00007394"/>
    </source>
</evidence>
<dbReference type="Pfam" id="PF07654">
    <property type="entry name" value="C1-set"/>
    <property type="match status" value="6"/>
</dbReference>
<feature type="domain" description="Ig-like" evidence="5">
    <location>
        <begin position="1349"/>
        <end position="1429"/>
    </location>
</feature>
<feature type="domain" description="Ig-like" evidence="5">
    <location>
        <begin position="864"/>
        <end position="957"/>
    </location>
</feature>
<dbReference type="GO" id="GO:0006955">
    <property type="term" value="P:immune response"/>
    <property type="evidence" value="ECO:0007669"/>
    <property type="project" value="InterPro"/>
</dbReference>
<dbReference type="CDD" id="cd05767">
    <property type="entry name" value="IgC1_MHC_II_alpha"/>
    <property type="match status" value="1"/>
</dbReference>
<dbReference type="PROSITE" id="PS50835">
    <property type="entry name" value="IG_LIKE"/>
    <property type="match status" value="5"/>
</dbReference>
<keyword evidence="4" id="KW-0812">Transmembrane</keyword>
<keyword evidence="4" id="KW-0472">Membrane</keyword>
<dbReference type="SUPFAM" id="SSF48726">
    <property type="entry name" value="Immunoglobulin"/>
    <property type="match status" value="7"/>
</dbReference>
<keyword evidence="2" id="KW-0325">Glycoprotein</keyword>
<dbReference type="GO" id="GO:0009897">
    <property type="term" value="C:external side of plasma membrane"/>
    <property type="evidence" value="ECO:0007669"/>
    <property type="project" value="TreeGrafter"/>
</dbReference>
<dbReference type="PANTHER" id="PTHR16675:SF191">
    <property type="entry name" value="CLASS I HISTOCOMPATIBILITY ANTIGEN, F10 ALPHA CHAIN-LIKE-RELATED"/>
    <property type="match status" value="1"/>
</dbReference>
<evidence type="ECO:0000313" key="7">
    <source>
        <dbReference type="Proteomes" id="UP000290572"/>
    </source>
</evidence>
<sequence length="1481" mass="168640">MLDDLQVMYYDSITWQVVHRSYNVSTLYHEEKSDAGVIFRDMYNDMRIRAFYLKEHLNQTDGVHVHQRLAGCELLNDDKPGPLQTWDAFDQQRKEEFIFNKEKNHFQIELPWIMWDNLQFIHMKFLYKNVYYPVCIKALQGYLQVKKNNVMRKGIHDQQRLAGCDLLNNGKPVKPRVRLMRKMLPDSQELQISCLATGFYPRHINLTLFRDGRPVDDDQITGGEILPSGDGTYQMRKSLVISEEELLKPRVRLMRKTLPDSEGIQISCLATGFYPRHINLTLFRDDQPVDDDQITGGEILPNGDGTYQMRKSLVISEEELREGHKYNCTMKHLNLDNKLDITFDVSEYEPGSFSLSVVVSVLVFMCVAVLIITALIIWRKKHAAGQGSETTKSDYSLTSCSHSLMAFATYIDGQTPFPEFSVVLMLDDVQIVYYDSTTWKVVYRTCGESKYYDEEQSDAGVVFQDGQPVDDDHITGGEILPNGDGTYQMRKSLVISEEELREGHKYNCTMKHLNLDNKLNITFGVHVIQRVVGCELLSNDKPGLLKCWDAFDGQSSGDLTFDMRKNEIQNTMQWEIAWNQGKLLHAQYVLQNVYHPICIKTLRRYLNMEKNNVKRKVKPRVRLMRKMLPDSQGLQISCLATGFYPRHINLTLFRDDQPVDDDQITGEILPNGDGTYQMRKILVISEEELHEGHKYNCTMKHLSLDNKLNITFDVAESDSGSSTQSVVVSVLVLMCVAVLIITTLIIWRKRRAAGRGSETSQSNNTPTPCVHVTQRVVGCELLSNDKPGLLKSWDAVDGQNIGALTFDTEKKEIQNTMQWEIAWDQGKLLHAQYILQNVYHPICIKTLRRYLNMEKNNVKRKVKPRVRLMRKMLPDSQGLQISCLATGFYPRHINLTLFRDGQPVDDDQITGGEILPNGDGTYQMRKTLVISEEELREEYKYNCTMKHLSLDNKLDITFDVAESDSGSSTQSVVVSVLVLMCVAVLIITTLIICRKRRAAGRGSETSQSNYSLTPCVHVTQRVVGCELLSNDKPGLLKSWDAVDGQNIGALTFDTEKKEIQNTMQWEIAWNQGKLLHAQYILQNVYHPICIKTLRRYLNMEKNNVKRKVKPRVRLMRKMLPDSQGLQISCLATGFYPRHINLTLFRDGQPVDDDQITGGEILPNGDGTYQMRKTLVISEEELREEYKYNCTMKHLSLDNKLDITFDVAESDSGSSTQSVVFSVLVLMCVAVLIITTLIICRKRRAAGRGSETSQSNYSLTPFEHDDLLYAACSDVEEEFYIGYDEEELGHVDFKQKRAVETLPDFVGPNNISFPRFYEIGADAIVGCKRDLPIFIQTFKSLPLEMDLDAPQTSIYPKDDVELGVQNTLICHVTGFYPPSVNISWTKNNVIVTEGISISQYRPRTDDTFNIFSTLKFTPDEGDIYSCTVSHKALQGQPQTKIWDVNVALPSVGPAVFCGVGLSLGLMGVILGTFFLMKGHNCH</sequence>
<dbReference type="InterPro" id="IPR001003">
    <property type="entry name" value="MHC_II_a_N"/>
</dbReference>
<dbReference type="SMART" id="SM00920">
    <property type="entry name" value="MHC_II_alpha"/>
    <property type="match status" value="1"/>
</dbReference>
<dbReference type="GO" id="GO:0005615">
    <property type="term" value="C:extracellular space"/>
    <property type="evidence" value="ECO:0007669"/>
    <property type="project" value="TreeGrafter"/>
</dbReference>
<dbReference type="InterPro" id="IPR013783">
    <property type="entry name" value="Ig-like_fold"/>
</dbReference>
<feature type="transmembrane region" description="Helical" evidence="4">
    <location>
        <begin position="1218"/>
        <end position="1238"/>
    </location>
</feature>
<dbReference type="InterPro" id="IPR037055">
    <property type="entry name" value="MHC_I-like_Ag-recog_sf"/>
</dbReference>
<feature type="transmembrane region" description="Helical" evidence="4">
    <location>
        <begin position="353"/>
        <end position="378"/>
    </location>
</feature>
<feature type="transmembrane region" description="Helical" evidence="4">
    <location>
        <begin position="1452"/>
        <end position="1475"/>
    </location>
</feature>
<dbReference type="InterPro" id="IPR003006">
    <property type="entry name" value="Ig/MHC_CS"/>
</dbReference>
<feature type="transmembrane region" description="Helical" evidence="4">
    <location>
        <begin position="972"/>
        <end position="993"/>
    </location>
</feature>
<feature type="transmembrane region" description="Helical" evidence="4">
    <location>
        <begin position="726"/>
        <end position="747"/>
    </location>
</feature>
<dbReference type="Gene3D" id="3.30.500.10">
    <property type="entry name" value="MHC class I-like antigen recognition-like"/>
    <property type="match status" value="4"/>
</dbReference>
<evidence type="ECO:0000259" key="5">
    <source>
        <dbReference type="PROSITE" id="PS50835"/>
    </source>
</evidence>
<protein>
    <submittedName>
        <fullName evidence="6">Major histocompatibility complex class I-related gene protein-like</fullName>
    </submittedName>
</protein>
<gene>
    <name evidence="6" type="ORF">ROHU_013875</name>
</gene>
<evidence type="ECO:0000256" key="3">
    <source>
        <dbReference type="ARBA" id="ARBA00023319"/>
    </source>
</evidence>
<feature type="domain" description="Ig-like" evidence="5">
    <location>
        <begin position="619"/>
        <end position="711"/>
    </location>
</feature>
<dbReference type="Proteomes" id="UP000290572">
    <property type="component" value="Unassembled WGS sequence"/>
</dbReference>
<keyword evidence="4" id="KW-1133">Transmembrane helix</keyword>
<evidence type="ECO:0000313" key="6">
    <source>
        <dbReference type="EMBL" id="RXN39405.1"/>
    </source>
</evidence>
<keyword evidence="3" id="KW-0393">Immunoglobulin domain</keyword>
<dbReference type="InterPro" id="IPR003597">
    <property type="entry name" value="Ig_C1-set"/>
</dbReference>
<dbReference type="InterPro" id="IPR050208">
    <property type="entry name" value="MHC_class-I_related"/>
</dbReference>
<comment type="similarity">
    <text evidence="1">Belongs to the MHC class II family.</text>
</comment>
<dbReference type="Pfam" id="PF00993">
    <property type="entry name" value="MHC_II_alpha"/>
    <property type="match status" value="1"/>
</dbReference>
<dbReference type="CDD" id="cd21029">
    <property type="entry name" value="IgC1_CD1"/>
    <property type="match status" value="2"/>
</dbReference>
<feature type="domain" description="Ig-like" evidence="5">
    <location>
        <begin position="249"/>
        <end position="346"/>
    </location>
</feature>
<dbReference type="InterPro" id="IPR007110">
    <property type="entry name" value="Ig-like_dom"/>
</dbReference>
<reference evidence="6 7" key="1">
    <citation type="submission" date="2018-03" db="EMBL/GenBank/DDBJ databases">
        <title>Draft genome sequence of Rohu Carp (Labeo rohita).</title>
        <authorList>
            <person name="Das P."/>
            <person name="Kushwaha B."/>
            <person name="Joshi C.G."/>
            <person name="Kumar D."/>
            <person name="Nagpure N.S."/>
            <person name="Sahoo L."/>
            <person name="Das S.P."/>
            <person name="Bit A."/>
            <person name="Patnaik S."/>
            <person name="Meher P.K."/>
            <person name="Jayasankar P."/>
            <person name="Koringa P.G."/>
            <person name="Patel N.V."/>
            <person name="Hinsu A.T."/>
            <person name="Kumar R."/>
            <person name="Pandey M."/>
            <person name="Agarwal S."/>
            <person name="Srivastava S."/>
            <person name="Singh M."/>
            <person name="Iquebal M.A."/>
            <person name="Jaiswal S."/>
            <person name="Angadi U.B."/>
            <person name="Kumar N."/>
            <person name="Raza M."/>
            <person name="Shah T.M."/>
            <person name="Rai A."/>
            <person name="Jena J.K."/>
        </authorList>
    </citation>
    <scope>NUCLEOTIDE SEQUENCE [LARGE SCALE GENOMIC DNA]</scope>
    <source>
        <strain evidence="6">DASCIFA01</strain>
        <tissue evidence="6">Testis</tissue>
    </source>
</reference>
<evidence type="ECO:0000256" key="4">
    <source>
        <dbReference type="SAM" id="Phobius"/>
    </source>
</evidence>